<evidence type="ECO:0000313" key="15">
    <source>
        <dbReference type="EMBL" id="SHH68763.1"/>
    </source>
</evidence>
<dbReference type="PANTHER" id="PTHR22960:SF0">
    <property type="entry name" value="MOLYBDENUM COFACTOR BIOSYNTHESIS PROTEIN 1"/>
    <property type="match status" value="1"/>
</dbReference>
<dbReference type="PANTHER" id="PTHR22960">
    <property type="entry name" value="MOLYBDOPTERIN COFACTOR SYNTHESIS PROTEIN A"/>
    <property type="match status" value="1"/>
</dbReference>
<organism evidence="15 16">
    <name type="scientific">Desulfofustis glycolicus DSM 9705</name>
    <dbReference type="NCBI Taxonomy" id="1121409"/>
    <lineage>
        <taxon>Bacteria</taxon>
        <taxon>Pseudomonadati</taxon>
        <taxon>Thermodesulfobacteriota</taxon>
        <taxon>Desulfobulbia</taxon>
        <taxon>Desulfobulbales</taxon>
        <taxon>Desulfocapsaceae</taxon>
        <taxon>Desulfofustis</taxon>
    </lineage>
</organism>
<evidence type="ECO:0000256" key="4">
    <source>
        <dbReference type="ARBA" id="ARBA00022691"/>
    </source>
</evidence>
<reference evidence="15 16" key="1">
    <citation type="submission" date="2016-11" db="EMBL/GenBank/DDBJ databases">
        <authorList>
            <person name="Jaros S."/>
            <person name="Januszkiewicz K."/>
            <person name="Wedrychowicz H."/>
        </authorList>
    </citation>
    <scope>NUCLEOTIDE SEQUENCE [LARGE SCALE GENOMIC DNA]</scope>
    <source>
        <strain evidence="15 16">DSM 9705</strain>
    </source>
</reference>
<dbReference type="Pfam" id="PF04055">
    <property type="entry name" value="Radical_SAM"/>
    <property type="match status" value="1"/>
</dbReference>
<evidence type="ECO:0000256" key="2">
    <source>
        <dbReference type="ARBA" id="ARBA00012167"/>
    </source>
</evidence>
<dbReference type="InterPro" id="IPR000385">
    <property type="entry name" value="MoaA_NifB_PqqE_Fe-S-bd_CS"/>
</dbReference>
<dbReference type="PROSITE" id="PS01305">
    <property type="entry name" value="MOAA_NIFB_PQQE"/>
    <property type="match status" value="1"/>
</dbReference>
<dbReference type="NCBIfam" id="TIGR02666">
    <property type="entry name" value="moaA"/>
    <property type="match status" value="1"/>
</dbReference>
<dbReference type="GO" id="GO:0006777">
    <property type="term" value="P:Mo-molybdopterin cofactor biosynthetic process"/>
    <property type="evidence" value="ECO:0007669"/>
    <property type="project" value="UniProtKB-KW"/>
</dbReference>
<evidence type="ECO:0000256" key="5">
    <source>
        <dbReference type="ARBA" id="ARBA00022723"/>
    </source>
</evidence>
<dbReference type="InterPro" id="IPR006638">
    <property type="entry name" value="Elp3/MiaA/NifB-like_rSAM"/>
</dbReference>
<keyword evidence="8" id="KW-0411">Iron-sulfur</keyword>
<keyword evidence="3" id="KW-0004">4Fe-4S</keyword>
<keyword evidence="5" id="KW-0479">Metal-binding</keyword>
<gene>
    <name evidence="15" type="ORF">SAMN02745124_01454</name>
</gene>
<dbReference type="GO" id="GO:0005525">
    <property type="term" value="F:GTP binding"/>
    <property type="evidence" value="ECO:0007669"/>
    <property type="project" value="UniProtKB-KW"/>
</dbReference>
<feature type="region of interest" description="Disordered" evidence="13">
    <location>
        <begin position="321"/>
        <end position="340"/>
    </location>
</feature>
<dbReference type="EC" id="4.1.99.22" evidence="2"/>
<keyword evidence="16" id="KW-1185">Reference proteome</keyword>
<evidence type="ECO:0000259" key="14">
    <source>
        <dbReference type="PROSITE" id="PS51918"/>
    </source>
</evidence>
<comment type="cofactor">
    <cofactor evidence="1">
        <name>[4Fe-4S] cluster</name>
        <dbReference type="ChEBI" id="CHEBI:49883"/>
    </cofactor>
</comment>
<evidence type="ECO:0000256" key="12">
    <source>
        <dbReference type="ARBA" id="ARBA00048697"/>
    </source>
</evidence>
<evidence type="ECO:0000256" key="13">
    <source>
        <dbReference type="SAM" id="MobiDB-lite"/>
    </source>
</evidence>
<dbReference type="EMBL" id="FQXS01000006">
    <property type="protein sequence ID" value="SHH68763.1"/>
    <property type="molecule type" value="Genomic_DNA"/>
</dbReference>
<dbReference type="UniPathway" id="UPA00344"/>
<dbReference type="GO" id="GO:0046872">
    <property type="term" value="F:metal ion binding"/>
    <property type="evidence" value="ECO:0007669"/>
    <property type="project" value="UniProtKB-KW"/>
</dbReference>
<dbReference type="SUPFAM" id="SSF102114">
    <property type="entry name" value="Radical SAM enzymes"/>
    <property type="match status" value="1"/>
</dbReference>
<dbReference type="OrthoDB" id="9763993at2"/>
<dbReference type="STRING" id="1121409.SAMN02745124_01454"/>
<dbReference type="InterPro" id="IPR013483">
    <property type="entry name" value="MoaA"/>
</dbReference>
<evidence type="ECO:0000256" key="3">
    <source>
        <dbReference type="ARBA" id="ARBA00022485"/>
    </source>
</evidence>
<evidence type="ECO:0000256" key="11">
    <source>
        <dbReference type="ARBA" id="ARBA00023239"/>
    </source>
</evidence>
<dbReference type="InterPro" id="IPR050105">
    <property type="entry name" value="MoCo_biosynth_MoaA/MoaC"/>
</dbReference>
<keyword evidence="6" id="KW-0547">Nucleotide-binding</keyword>
<dbReference type="Proteomes" id="UP000184139">
    <property type="component" value="Unassembled WGS sequence"/>
</dbReference>
<keyword evidence="4" id="KW-0949">S-adenosyl-L-methionine</keyword>
<protein>
    <recommendedName>
        <fullName evidence="2">GTP 3',8-cyclase</fullName>
        <ecNumber evidence="2">4.1.99.22</ecNumber>
    </recommendedName>
</protein>
<dbReference type="InterPro" id="IPR040064">
    <property type="entry name" value="MoaA-like"/>
</dbReference>
<evidence type="ECO:0000256" key="1">
    <source>
        <dbReference type="ARBA" id="ARBA00001966"/>
    </source>
</evidence>
<dbReference type="SMART" id="SM00729">
    <property type="entry name" value="Elp3"/>
    <property type="match status" value="1"/>
</dbReference>
<dbReference type="CDD" id="cd01335">
    <property type="entry name" value="Radical_SAM"/>
    <property type="match status" value="1"/>
</dbReference>
<dbReference type="CDD" id="cd21117">
    <property type="entry name" value="Twitch_MoaA"/>
    <property type="match status" value="1"/>
</dbReference>
<feature type="domain" description="Radical SAM core" evidence="14">
    <location>
        <begin position="23"/>
        <end position="252"/>
    </location>
</feature>
<comment type="catalytic activity">
    <reaction evidence="12">
        <text>GTP + AH2 + S-adenosyl-L-methionine = (8S)-3',8-cyclo-7,8-dihydroguanosine 5'-triphosphate + 5'-deoxyadenosine + L-methionine + A + H(+)</text>
        <dbReference type="Rhea" id="RHEA:49576"/>
        <dbReference type="ChEBI" id="CHEBI:13193"/>
        <dbReference type="ChEBI" id="CHEBI:15378"/>
        <dbReference type="ChEBI" id="CHEBI:17319"/>
        <dbReference type="ChEBI" id="CHEBI:17499"/>
        <dbReference type="ChEBI" id="CHEBI:37565"/>
        <dbReference type="ChEBI" id="CHEBI:57844"/>
        <dbReference type="ChEBI" id="CHEBI:59789"/>
        <dbReference type="ChEBI" id="CHEBI:131766"/>
        <dbReference type="EC" id="4.1.99.22"/>
    </reaction>
</comment>
<evidence type="ECO:0000256" key="8">
    <source>
        <dbReference type="ARBA" id="ARBA00023014"/>
    </source>
</evidence>
<dbReference type="SFLD" id="SFLDG01383">
    <property type="entry name" value="cyclic_pyranopterin_phosphate"/>
    <property type="match status" value="1"/>
</dbReference>
<evidence type="ECO:0000256" key="6">
    <source>
        <dbReference type="ARBA" id="ARBA00022741"/>
    </source>
</evidence>
<dbReference type="RefSeq" id="WP_073374736.1">
    <property type="nucleotide sequence ID" value="NZ_FQXS01000006.1"/>
</dbReference>
<keyword evidence="7" id="KW-0408">Iron</keyword>
<dbReference type="GO" id="GO:0051539">
    <property type="term" value="F:4 iron, 4 sulfur cluster binding"/>
    <property type="evidence" value="ECO:0007669"/>
    <property type="project" value="UniProtKB-KW"/>
</dbReference>
<dbReference type="AlphaFoldDB" id="A0A1M5V1E7"/>
<feature type="compositionally biased region" description="Basic and acidic residues" evidence="13">
    <location>
        <begin position="321"/>
        <end position="333"/>
    </location>
</feature>
<keyword evidence="10" id="KW-0501">Molybdenum cofactor biosynthesis</keyword>
<evidence type="ECO:0000313" key="16">
    <source>
        <dbReference type="Proteomes" id="UP000184139"/>
    </source>
</evidence>
<dbReference type="InterPro" id="IPR058240">
    <property type="entry name" value="rSAM_sf"/>
</dbReference>
<name>A0A1M5V1E7_9BACT</name>
<dbReference type="SFLD" id="SFLDS00029">
    <property type="entry name" value="Radical_SAM"/>
    <property type="match status" value="1"/>
</dbReference>
<dbReference type="InterPro" id="IPR007197">
    <property type="entry name" value="rSAM"/>
</dbReference>
<accession>A0A1M5V1E7</accession>
<dbReference type="InterPro" id="IPR013785">
    <property type="entry name" value="Aldolase_TIM"/>
</dbReference>
<dbReference type="GO" id="GO:0061798">
    <property type="term" value="F:GTP 3',8'-cyclase activity"/>
    <property type="evidence" value="ECO:0007669"/>
    <property type="project" value="UniProtKB-EC"/>
</dbReference>
<dbReference type="SFLD" id="SFLDG01386">
    <property type="entry name" value="main_SPASM_domain-containing"/>
    <property type="match status" value="1"/>
</dbReference>
<evidence type="ECO:0000256" key="7">
    <source>
        <dbReference type="ARBA" id="ARBA00023004"/>
    </source>
</evidence>
<dbReference type="Gene3D" id="3.20.20.70">
    <property type="entry name" value="Aldolase class I"/>
    <property type="match status" value="1"/>
</dbReference>
<evidence type="ECO:0000256" key="10">
    <source>
        <dbReference type="ARBA" id="ARBA00023150"/>
    </source>
</evidence>
<proteinExistence type="predicted"/>
<dbReference type="GO" id="GO:0061799">
    <property type="term" value="F:cyclic pyranopterin monophosphate synthase activity"/>
    <property type="evidence" value="ECO:0007669"/>
    <property type="project" value="TreeGrafter"/>
</dbReference>
<keyword evidence="9" id="KW-0342">GTP-binding</keyword>
<dbReference type="InterPro" id="IPR010505">
    <property type="entry name" value="MoaA_twitch"/>
</dbReference>
<sequence length="340" mass="37552">MRIDHLTNGGTASTAAATPLIDNHGRLITYLRLAITDRCNLRCRYCMPEQGVEPIAHDQTLSYEELERLVAIGLSMGITKVRVTGGEPFVRRGCIDFLERLKRRHPRIRVYVTTNGVATAPYLPRLQEIGIDGINLSLDTLDRARFFAITRRDRLDHVLATFHGALARGIKLKINSVVDEDTSDAEIVALGDLARGNPLDLRFIEKMPFSGSPFRPAGPVLYDRLQMLFPGLSEIRQAEIATARRFGLPGFRGSIGIIQGQSRQFCATCNKIRITPPGMLKTCLYDDGVLDLRALLRCGASDEAISGAIRDCVGHRFADGHETEKSQQNHDDPSMATIGG</sequence>
<evidence type="ECO:0000256" key="9">
    <source>
        <dbReference type="ARBA" id="ARBA00023134"/>
    </source>
</evidence>
<dbReference type="Pfam" id="PF06463">
    <property type="entry name" value="Mob_synth_C"/>
    <property type="match status" value="1"/>
</dbReference>
<dbReference type="SFLD" id="SFLDG01067">
    <property type="entry name" value="SPASM/twitch_domain_containing"/>
    <property type="match status" value="1"/>
</dbReference>
<dbReference type="PROSITE" id="PS51918">
    <property type="entry name" value="RADICAL_SAM"/>
    <property type="match status" value="1"/>
</dbReference>
<keyword evidence="11" id="KW-0456">Lyase</keyword>